<dbReference type="InterPro" id="IPR012675">
    <property type="entry name" value="Beta-grasp_dom_sf"/>
</dbReference>
<dbReference type="PANTHER" id="PTHR33359">
    <property type="entry name" value="MOLYBDOPTERIN SYNTHASE SULFUR CARRIER SUBUNIT"/>
    <property type="match status" value="1"/>
</dbReference>
<dbReference type="GO" id="GO:1990133">
    <property type="term" value="C:molybdopterin adenylyltransferase complex"/>
    <property type="evidence" value="ECO:0007669"/>
    <property type="project" value="TreeGrafter"/>
</dbReference>
<sequence>MGNENTLTVHFFARLREELATDSLTLPVRPDITAGQVLSDLAAKGGPWAQLDEGQPVMIAVNQVMARPETRLKAGDEVAFFPPVTGG</sequence>
<evidence type="ECO:0000256" key="3">
    <source>
        <dbReference type="ARBA" id="ARBA00024247"/>
    </source>
</evidence>
<dbReference type="OrthoDB" id="9801945at2"/>
<dbReference type="eggNOG" id="COG1977">
    <property type="taxonomic scope" value="Bacteria"/>
</dbReference>
<keyword evidence="5" id="KW-1185">Reference proteome</keyword>
<dbReference type="Pfam" id="PF02597">
    <property type="entry name" value="ThiS"/>
    <property type="match status" value="1"/>
</dbReference>
<dbReference type="RefSeq" id="WP_012139195.1">
    <property type="nucleotide sequence ID" value="NZ_KE007327.1"/>
</dbReference>
<dbReference type="GO" id="GO:0000166">
    <property type="term" value="F:nucleotide binding"/>
    <property type="evidence" value="ECO:0007669"/>
    <property type="project" value="UniProtKB-KW"/>
</dbReference>
<dbReference type="AlphaFoldDB" id="R8AXT0"/>
<organism evidence="4 5">
    <name type="scientific">Marinobacter lipolyticus SM19</name>
    <dbReference type="NCBI Taxonomy" id="1318628"/>
    <lineage>
        <taxon>Bacteria</taxon>
        <taxon>Pseudomonadati</taxon>
        <taxon>Pseudomonadota</taxon>
        <taxon>Gammaproteobacteria</taxon>
        <taxon>Pseudomonadales</taxon>
        <taxon>Marinobacteraceae</taxon>
        <taxon>Marinobacter</taxon>
    </lineage>
</organism>
<dbReference type="PANTHER" id="PTHR33359:SF1">
    <property type="entry name" value="MOLYBDOPTERIN SYNTHASE SULFUR CARRIER SUBUNIT"/>
    <property type="match status" value="1"/>
</dbReference>
<dbReference type="STRING" id="1318628.MARLIPOL_15097"/>
<dbReference type="PATRIC" id="fig|1318628.3.peg.3017"/>
<keyword evidence="1" id="KW-0547">Nucleotide-binding</keyword>
<evidence type="ECO:0000256" key="1">
    <source>
        <dbReference type="ARBA" id="ARBA00022741"/>
    </source>
</evidence>
<dbReference type="Gene3D" id="3.10.20.30">
    <property type="match status" value="1"/>
</dbReference>
<gene>
    <name evidence="4" type="ORF">MARLIPOL_15097</name>
</gene>
<reference evidence="4 5" key="1">
    <citation type="journal article" date="2013" name="Genome Announc.">
        <title>Draft Genome Sequence of the Moderately Halophilic Bacterium Marinobacter lipolyticus Strain SM19.</title>
        <authorList>
            <person name="Papke R.T."/>
            <person name="de la Haba R.R."/>
            <person name="Infante-Dominguez C."/>
            <person name="Perez D."/>
            <person name="Sanchez-Porro C."/>
            <person name="Lapierre P."/>
            <person name="Ventosa A."/>
        </authorList>
    </citation>
    <scope>NUCLEOTIDE SEQUENCE [LARGE SCALE GENOMIC DNA]</scope>
    <source>
        <strain evidence="4 5">SM19</strain>
    </source>
</reference>
<dbReference type="InterPro" id="IPR044672">
    <property type="entry name" value="MOCS2A"/>
</dbReference>
<protein>
    <recommendedName>
        <fullName evidence="3">Molybdopterin synthase sulfur carrier subunit</fullName>
    </recommendedName>
</protein>
<dbReference type="Proteomes" id="UP000016540">
    <property type="component" value="Unassembled WGS sequence"/>
</dbReference>
<evidence type="ECO:0000313" key="4">
    <source>
        <dbReference type="EMBL" id="EON91133.1"/>
    </source>
</evidence>
<dbReference type="SUPFAM" id="SSF54285">
    <property type="entry name" value="MoaD/ThiS"/>
    <property type="match status" value="1"/>
</dbReference>
<dbReference type="CDD" id="cd00754">
    <property type="entry name" value="Ubl_MoaD"/>
    <property type="match status" value="1"/>
</dbReference>
<evidence type="ECO:0000256" key="2">
    <source>
        <dbReference type="ARBA" id="ARBA00024200"/>
    </source>
</evidence>
<evidence type="ECO:0000313" key="5">
    <source>
        <dbReference type="Proteomes" id="UP000016540"/>
    </source>
</evidence>
<dbReference type="GO" id="GO:0006777">
    <property type="term" value="P:Mo-molybdopterin cofactor biosynthetic process"/>
    <property type="evidence" value="ECO:0007669"/>
    <property type="project" value="InterPro"/>
</dbReference>
<dbReference type="UniPathway" id="UPA00344"/>
<dbReference type="HOGENOM" id="CLU_114601_4_0_6"/>
<comment type="caution">
    <text evidence="4">The sequence shown here is derived from an EMBL/GenBank/DDBJ whole genome shotgun (WGS) entry which is preliminary data.</text>
</comment>
<dbReference type="EMBL" id="ASAD01000019">
    <property type="protein sequence ID" value="EON91133.1"/>
    <property type="molecule type" value="Genomic_DNA"/>
</dbReference>
<accession>R8AXT0</accession>
<dbReference type="InterPro" id="IPR003749">
    <property type="entry name" value="ThiS/MoaD-like"/>
</dbReference>
<comment type="similarity">
    <text evidence="2">Belongs to the MoaD family.</text>
</comment>
<dbReference type="NCBIfam" id="TIGR01682">
    <property type="entry name" value="moaD"/>
    <property type="match status" value="1"/>
</dbReference>
<name>R8AXT0_9GAMM</name>
<proteinExistence type="inferred from homology"/>
<dbReference type="InterPro" id="IPR016155">
    <property type="entry name" value="Mopterin_synth/thiamin_S_b"/>
</dbReference>